<evidence type="ECO:0000313" key="2">
    <source>
        <dbReference type="Proteomes" id="UP000249723"/>
    </source>
</evidence>
<evidence type="ECO:0000313" key="1">
    <source>
        <dbReference type="EMBL" id="SCZ94142.1"/>
    </source>
</evidence>
<accession>A0A2X0KKC9</accession>
<proteinExistence type="predicted"/>
<dbReference type="Proteomes" id="UP000249723">
    <property type="component" value="Unassembled WGS sequence"/>
</dbReference>
<dbReference type="EMBL" id="FMWP01000052">
    <property type="protein sequence ID" value="SCZ94142.1"/>
    <property type="molecule type" value="Genomic_DNA"/>
</dbReference>
<dbReference type="AlphaFoldDB" id="A0A2X0KKC9"/>
<name>A0A2X0KKC9_9BASI</name>
<protein>
    <submittedName>
        <fullName evidence="1">BZ3500_MvSof-1268-A1-R1_Chr12-2g03714 protein</fullName>
    </submittedName>
</protein>
<gene>
    <name evidence="1" type="ORF">BZ3500_MVSOF-1268-A1-R1_CHR12-2G03714</name>
</gene>
<organism evidence="1 2">
    <name type="scientific">Microbotryum saponariae</name>
    <dbReference type="NCBI Taxonomy" id="289078"/>
    <lineage>
        <taxon>Eukaryota</taxon>
        <taxon>Fungi</taxon>
        <taxon>Dikarya</taxon>
        <taxon>Basidiomycota</taxon>
        <taxon>Pucciniomycotina</taxon>
        <taxon>Microbotryomycetes</taxon>
        <taxon>Microbotryales</taxon>
        <taxon>Microbotryaceae</taxon>
        <taxon>Microbotryum</taxon>
    </lineage>
</organism>
<reference evidence="2" key="1">
    <citation type="submission" date="2016-10" db="EMBL/GenBank/DDBJ databases">
        <authorList>
            <person name="Jeantristanb JTB J.-T."/>
            <person name="Ricardo R."/>
        </authorList>
    </citation>
    <scope>NUCLEOTIDE SEQUENCE [LARGE SCALE GENOMIC DNA]</scope>
</reference>
<keyword evidence="2" id="KW-1185">Reference proteome</keyword>
<sequence>MPKNQRVSGNNVIQTKGDGNQVTKDYVQRFFNDYNGVDNPQRPQQKDLDPHLNPANKLNYETYSFDEVIKITGWLIRLPSDIVIDPSHVKVITCVSTIDLEVPDGVMLDIMPSVPDLYRVRAAPVLASVKPIVAQVELWNYGAYSIKMSKGTPVTTISMIPICIETEQRCAEQVGGRAEPMSS</sequence>